<organism evidence="1 2">
    <name type="scientific">Shuttleworthella satelles DSM 14600</name>
    <dbReference type="NCBI Taxonomy" id="626523"/>
    <lineage>
        <taxon>Bacteria</taxon>
        <taxon>Bacillati</taxon>
        <taxon>Bacillota</taxon>
        <taxon>Clostridia</taxon>
        <taxon>Lachnospirales</taxon>
        <taxon>Lachnospiraceae</taxon>
        <taxon>Shuttleworthella</taxon>
    </lineage>
</organism>
<name>C4GCY6_9FIRM</name>
<dbReference type="EMBL" id="ACIP02000004">
    <property type="protein sequence ID" value="EEP27836.1"/>
    <property type="molecule type" value="Genomic_DNA"/>
</dbReference>
<evidence type="ECO:0000313" key="2">
    <source>
        <dbReference type="Proteomes" id="UP000003494"/>
    </source>
</evidence>
<proteinExistence type="predicted"/>
<reference evidence="1" key="1">
    <citation type="submission" date="2009-04" db="EMBL/GenBank/DDBJ databases">
        <authorList>
            <person name="Weinstock G."/>
            <person name="Sodergren E."/>
            <person name="Clifton S."/>
            <person name="Fulton L."/>
            <person name="Fulton B."/>
            <person name="Courtney L."/>
            <person name="Fronick C."/>
            <person name="Harrison M."/>
            <person name="Strong C."/>
            <person name="Farmer C."/>
            <person name="Delahaunty K."/>
            <person name="Markovic C."/>
            <person name="Hall O."/>
            <person name="Minx P."/>
            <person name="Tomlinson C."/>
            <person name="Mitreva M."/>
            <person name="Nelson J."/>
            <person name="Hou S."/>
            <person name="Wollam A."/>
            <person name="Pepin K.H."/>
            <person name="Johnson M."/>
            <person name="Bhonagiri V."/>
            <person name="Nash W.E."/>
            <person name="Warren W."/>
            <person name="Chinwalla A."/>
            <person name="Mardis E.R."/>
            <person name="Wilson R.K."/>
        </authorList>
    </citation>
    <scope>NUCLEOTIDE SEQUENCE [LARGE SCALE GENOMIC DNA]</scope>
    <source>
        <strain evidence="1">DSM 14600</strain>
    </source>
</reference>
<accession>C4GCY6</accession>
<protein>
    <submittedName>
        <fullName evidence="1">Uncharacterized protein</fullName>
    </submittedName>
</protein>
<comment type="caution">
    <text evidence="1">The sequence shown here is derived from an EMBL/GenBank/DDBJ whole genome shotgun (WGS) entry which is preliminary data.</text>
</comment>
<evidence type="ECO:0000313" key="1">
    <source>
        <dbReference type="EMBL" id="EEP27836.1"/>
    </source>
</evidence>
<dbReference type="HOGENOM" id="CLU_3157778_0_0_9"/>
<sequence length="48" mass="5514">MTDPGISSCQYRQMLIHLWIVCGNPLDILSFSVYNRDIFVIVRELSGL</sequence>
<gene>
    <name evidence="1" type="ORF">GCWU000342_01830</name>
</gene>
<dbReference type="AlphaFoldDB" id="C4GCY6"/>
<dbReference type="Proteomes" id="UP000003494">
    <property type="component" value="Unassembled WGS sequence"/>
</dbReference>
<keyword evidence="2" id="KW-1185">Reference proteome</keyword>